<reference evidence="1" key="2">
    <citation type="submission" date="2021-03" db="UniProtKB">
        <authorList>
            <consortium name="EnsemblPlants"/>
        </authorList>
    </citation>
    <scope>IDENTIFICATION</scope>
</reference>
<evidence type="ECO:0000313" key="2">
    <source>
        <dbReference type="Proteomes" id="UP000596661"/>
    </source>
</evidence>
<sequence length="77" mass="8520">MGVDGQSTGPPRPGLGFRDASSTALFSYITDAHPKGPIDFSVFEQDTLLDSKRYGLGYKYPRPQEGMRPILPYRLGQ</sequence>
<keyword evidence="2" id="KW-1185">Reference proteome</keyword>
<name>A0A803NN38_CANSA</name>
<protein>
    <submittedName>
        <fullName evidence="1">Uncharacterized protein</fullName>
    </submittedName>
</protein>
<evidence type="ECO:0000313" key="1">
    <source>
        <dbReference type="EnsemblPlants" id="cds.evm.model.01.2922"/>
    </source>
</evidence>
<dbReference type="EnsemblPlants" id="evm.model.01.2922">
    <property type="protein sequence ID" value="cds.evm.model.01.2922"/>
    <property type="gene ID" value="evm.TU.01.2922"/>
</dbReference>
<dbReference type="Gramene" id="evm.model.01.2922">
    <property type="protein sequence ID" value="cds.evm.model.01.2922"/>
    <property type="gene ID" value="evm.TU.01.2922"/>
</dbReference>
<organism evidence="1 2">
    <name type="scientific">Cannabis sativa</name>
    <name type="common">Hemp</name>
    <name type="synonym">Marijuana</name>
    <dbReference type="NCBI Taxonomy" id="3483"/>
    <lineage>
        <taxon>Eukaryota</taxon>
        <taxon>Viridiplantae</taxon>
        <taxon>Streptophyta</taxon>
        <taxon>Embryophyta</taxon>
        <taxon>Tracheophyta</taxon>
        <taxon>Spermatophyta</taxon>
        <taxon>Magnoliopsida</taxon>
        <taxon>eudicotyledons</taxon>
        <taxon>Gunneridae</taxon>
        <taxon>Pentapetalae</taxon>
        <taxon>rosids</taxon>
        <taxon>fabids</taxon>
        <taxon>Rosales</taxon>
        <taxon>Cannabaceae</taxon>
        <taxon>Cannabis</taxon>
    </lineage>
</organism>
<dbReference type="AlphaFoldDB" id="A0A803NN38"/>
<dbReference type="EMBL" id="UZAU01000082">
    <property type="status" value="NOT_ANNOTATED_CDS"/>
    <property type="molecule type" value="Genomic_DNA"/>
</dbReference>
<dbReference type="Proteomes" id="UP000596661">
    <property type="component" value="Chromosome 1"/>
</dbReference>
<accession>A0A803NN38</accession>
<reference evidence="1" key="1">
    <citation type="submission" date="2018-11" db="EMBL/GenBank/DDBJ databases">
        <authorList>
            <person name="Grassa J C."/>
        </authorList>
    </citation>
    <scope>NUCLEOTIDE SEQUENCE [LARGE SCALE GENOMIC DNA]</scope>
</reference>
<proteinExistence type="predicted"/>